<evidence type="ECO:0000256" key="1">
    <source>
        <dbReference type="ARBA" id="ARBA00005336"/>
    </source>
</evidence>
<dbReference type="Pfam" id="PF00933">
    <property type="entry name" value="Glyco_hydro_3"/>
    <property type="match status" value="1"/>
</dbReference>
<dbReference type="SUPFAM" id="SSF52279">
    <property type="entry name" value="Beta-D-glucan exohydrolase, C-terminal domain"/>
    <property type="match status" value="1"/>
</dbReference>
<comment type="similarity">
    <text evidence="1">Belongs to the glycosyl hydrolase 3 family.</text>
</comment>
<dbReference type="PRINTS" id="PR00133">
    <property type="entry name" value="GLHYDRLASE3"/>
</dbReference>
<dbReference type="Pfam" id="PF01915">
    <property type="entry name" value="Glyco_hydro_3_C"/>
    <property type="match status" value="1"/>
</dbReference>
<dbReference type="SUPFAM" id="SSF51445">
    <property type="entry name" value="(Trans)glycosidases"/>
    <property type="match status" value="1"/>
</dbReference>
<sequence>MNKWSRINYLPNLPLYEGKERVTESKAHIELSKNAAKEGMVLLKNEESVLPLKQGSKVALFGKGTFDFVKGGGGSGDVTVSFVHNIYDGFKALPEYVSVYEETASFYRDIVEKQYKEGKVPGMLEEPKLPKDLLAKAAIEADVAVISISRFSGEGWDRKIAGTKAAEGRKEDWVSPLVEESEQLFERGDFYLTKAEEDMVKKVTKAFSKVVVVLNVGGVVDTKWFADEKKIQSVLLAFQGGMEGGAAEAELLCGIGTPSGKLSDTFAMDLTDYPSTEGFHESNDYVNYTEDIYVGYRYFETIPGAADKVVYPFGYGLSYTSFQIVDPAARVEDKSKVSEQDAEFTFTFEDDPDNVELKSSDVKKAYITATARVRNTGSYPGREVVQVYFCPPQGQLGKPSKVLAGYKKTRVLEPGESELVSISFPVIQMASYDDEGKVCKSAYVLEKGEYGIFLGTSSRNLICVNVVTLAKDTVTQQLTERLAPVSLPKRLRADGSFEKLKTFKDRDINATKLPANPEKNMGFKPQVRRVDALPMWGEAPKHQLIEVAEGKISLDEFIAQFTDEDLADLLGGQPNTGVANTFGFGNFPDFGVPNAMTADGPAGLRIQPEAMVHTTAFPCSTLLACSWDPEIVYEVGKAAGEEVKENNIAVWLTPAINIHRSPLCGRNFEYYSEDPLLAGKQAAAMVRGVQSNRIAVSVKHFALNNKETNRNESDSRASERAIREIYLKPFEIVVKESDPWTVMSSYNAINGVRASESHELLTDILRDEWGFKGMVTTDWWGHGEHYKEVAAGNDVKMANGFPKRLLEAKKKKLLTREEMEICGKRILELILKLD</sequence>
<keyword evidence="2" id="KW-0378">Hydrolase</keyword>
<dbReference type="OrthoDB" id="98455at2"/>
<organism evidence="4 5">
    <name type="scientific">Butyrivibrio fibrisolvens</name>
    <dbReference type="NCBI Taxonomy" id="831"/>
    <lineage>
        <taxon>Bacteria</taxon>
        <taxon>Bacillati</taxon>
        <taxon>Bacillota</taxon>
        <taxon>Clostridia</taxon>
        <taxon>Lachnospirales</taxon>
        <taxon>Lachnospiraceae</taxon>
        <taxon>Butyrivibrio</taxon>
    </lineage>
</organism>
<dbReference type="Gene3D" id="3.40.50.1700">
    <property type="entry name" value="Glycoside hydrolase family 3 C-terminal domain"/>
    <property type="match status" value="1"/>
</dbReference>
<feature type="domain" description="Fibronectin type III-like" evidence="3">
    <location>
        <begin position="383"/>
        <end position="458"/>
    </location>
</feature>
<dbReference type="InterPro" id="IPR001764">
    <property type="entry name" value="Glyco_hydro_3_N"/>
</dbReference>
<dbReference type="eggNOG" id="COG1472">
    <property type="taxonomic scope" value="Bacteria"/>
</dbReference>
<protein>
    <submittedName>
        <fullName evidence="4">Beta-glucosidase</fullName>
    </submittedName>
</protein>
<dbReference type="GO" id="GO:0005975">
    <property type="term" value="P:carbohydrate metabolic process"/>
    <property type="evidence" value="ECO:0007669"/>
    <property type="project" value="InterPro"/>
</dbReference>
<dbReference type="PANTHER" id="PTHR42715:SF10">
    <property type="entry name" value="BETA-GLUCOSIDASE"/>
    <property type="match status" value="1"/>
</dbReference>
<reference evidence="4 5" key="1">
    <citation type="submission" date="2016-10" db="EMBL/GenBank/DDBJ databases">
        <authorList>
            <person name="de Groot N.N."/>
        </authorList>
    </citation>
    <scope>NUCLEOTIDE SEQUENCE [LARGE SCALE GENOMIC DNA]</scope>
    <source>
        <strain evidence="4 5">AR40</strain>
    </source>
</reference>
<dbReference type="SMART" id="SM01217">
    <property type="entry name" value="Fn3_like"/>
    <property type="match status" value="1"/>
</dbReference>
<dbReference type="InterPro" id="IPR036962">
    <property type="entry name" value="Glyco_hydro_3_N_sf"/>
</dbReference>
<proteinExistence type="inferred from homology"/>
<dbReference type="GO" id="GO:0004553">
    <property type="term" value="F:hydrolase activity, hydrolyzing O-glycosyl compounds"/>
    <property type="evidence" value="ECO:0007669"/>
    <property type="project" value="InterPro"/>
</dbReference>
<name>A0A1H9KVP0_BUTFI</name>
<dbReference type="InterPro" id="IPR017853">
    <property type="entry name" value="GH"/>
</dbReference>
<accession>A0A1H9KVP0</accession>
<dbReference type="InterPro" id="IPR013783">
    <property type="entry name" value="Ig-like_fold"/>
</dbReference>
<dbReference type="RefSeq" id="WP_074753808.1">
    <property type="nucleotide sequence ID" value="NZ_FOGJ01000001.1"/>
</dbReference>
<dbReference type="EMBL" id="FOGJ01000001">
    <property type="protein sequence ID" value="SER02985.1"/>
    <property type="molecule type" value="Genomic_DNA"/>
</dbReference>
<dbReference type="Pfam" id="PF14310">
    <property type="entry name" value="Fn3-like"/>
    <property type="match status" value="1"/>
</dbReference>
<dbReference type="Proteomes" id="UP000182584">
    <property type="component" value="Unassembled WGS sequence"/>
</dbReference>
<dbReference type="Gene3D" id="3.20.20.300">
    <property type="entry name" value="Glycoside hydrolase, family 3, N-terminal domain"/>
    <property type="match status" value="1"/>
</dbReference>
<evidence type="ECO:0000256" key="2">
    <source>
        <dbReference type="ARBA" id="ARBA00022801"/>
    </source>
</evidence>
<evidence type="ECO:0000259" key="3">
    <source>
        <dbReference type="SMART" id="SM01217"/>
    </source>
</evidence>
<dbReference type="PANTHER" id="PTHR42715">
    <property type="entry name" value="BETA-GLUCOSIDASE"/>
    <property type="match status" value="1"/>
</dbReference>
<dbReference type="InterPro" id="IPR036881">
    <property type="entry name" value="Glyco_hydro_3_C_sf"/>
</dbReference>
<dbReference type="AlphaFoldDB" id="A0A1H9KVP0"/>
<dbReference type="Gene3D" id="2.60.40.10">
    <property type="entry name" value="Immunoglobulins"/>
    <property type="match status" value="1"/>
</dbReference>
<dbReference type="InterPro" id="IPR026891">
    <property type="entry name" value="Fn3-like"/>
</dbReference>
<dbReference type="InterPro" id="IPR002772">
    <property type="entry name" value="Glyco_hydro_3_C"/>
</dbReference>
<evidence type="ECO:0000313" key="5">
    <source>
        <dbReference type="Proteomes" id="UP000182584"/>
    </source>
</evidence>
<gene>
    <name evidence="4" type="ORF">SAMN04487884_101180</name>
</gene>
<dbReference type="InterPro" id="IPR050288">
    <property type="entry name" value="Cellulose_deg_GH3"/>
</dbReference>
<evidence type="ECO:0000313" key="4">
    <source>
        <dbReference type="EMBL" id="SER02985.1"/>
    </source>
</evidence>